<evidence type="ECO:0000313" key="2">
    <source>
        <dbReference type="EMBL" id="QFQ97408.1"/>
    </source>
</evidence>
<dbReference type="EMBL" id="CP045096">
    <property type="protein sequence ID" value="QFQ97408.1"/>
    <property type="molecule type" value="Genomic_DNA"/>
</dbReference>
<protein>
    <submittedName>
        <fullName evidence="2">Uncharacterized protein</fullName>
    </submittedName>
</protein>
<dbReference type="Proteomes" id="UP000327294">
    <property type="component" value="Chromosome"/>
</dbReference>
<evidence type="ECO:0000256" key="1">
    <source>
        <dbReference type="SAM" id="MobiDB-lite"/>
    </source>
</evidence>
<organism evidence="2 3">
    <name type="scientific">Streptomyces phaeolivaceus</name>
    <dbReference type="NCBI Taxonomy" id="2653200"/>
    <lineage>
        <taxon>Bacteria</taxon>
        <taxon>Bacillati</taxon>
        <taxon>Actinomycetota</taxon>
        <taxon>Actinomycetes</taxon>
        <taxon>Kitasatosporales</taxon>
        <taxon>Streptomycetaceae</taxon>
        <taxon>Streptomyces</taxon>
    </lineage>
</organism>
<proteinExistence type="predicted"/>
<sequence length="79" mass="7868">MAGSVRVHAPGGGPGPAAPDPAGGDGPACQDRDHAGEARSVREAAGTGAGLRTLRHAWPQAGVVDRVHPAVHPVRRGPS</sequence>
<evidence type="ECO:0000313" key="3">
    <source>
        <dbReference type="Proteomes" id="UP000327294"/>
    </source>
</evidence>
<feature type="compositionally biased region" description="Basic and acidic residues" evidence="1">
    <location>
        <begin position="30"/>
        <end position="42"/>
    </location>
</feature>
<name>A0A5P8K3Q3_9ACTN</name>
<dbReference type="AlphaFoldDB" id="A0A5P8K3Q3"/>
<feature type="region of interest" description="Disordered" evidence="1">
    <location>
        <begin position="1"/>
        <end position="48"/>
    </location>
</feature>
<reference evidence="2 3" key="1">
    <citation type="submission" date="2019-10" db="EMBL/GenBank/DDBJ databases">
        <title>Streptomyces sp. strain GY16 isolated from leaves of Broussonetia papyrifera.</title>
        <authorList>
            <person name="Mo P."/>
        </authorList>
    </citation>
    <scope>NUCLEOTIDE SEQUENCE [LARGE SCALE GENOMIC DNA]</scope>
    <source>
        <strain evidence="2 3">GY16</strain>
    </source>
</reference>
<keyword evidence="3" id="KW-1185">Reference proteome</keyword>
<dbReference type="KEGG" id="sphv:F9278_15680"/>
<gene>
    <name evidence="2" type="ORF">F9278_15680</name>
</gene>
<accession>A0A5P8K3Q3</accession>